<evidence type="ECO:0000313" key="1">
    <source>
        <dbReference type="EMBL" id="SEG31539.1"/>
    </source>
</evidence>
<proteinExistence type="predicted"/>
<keyword evidence="2" id="KW-1185">Reference proteome</keyword>
<dbReference type="Proteomes" id="UP000236723">
    <property type="component" value="Unassembled WGS sequence"/>
</dbReference>
<name>A0A1H5Z4R9_9ACTN</name>
<dbReference type="RefSeq" id="WP_103937791.1">
    <property type="nucleotide sequence ID" value="NZ_FNVO01000004.1"/>
</dbReference>
<sequence>MPPKLVSRRVSPSNISLLDAVAGVEPGAVSLHAMDLDAAGYECMARFLTERGELLRILKIRPGSRFYEYGDLQGVDFATHCPNLKTLDVKRVTFNGSVFAHPVLKDLRLQESKYVGDPRITVGEAQRLRKLEFDDCHVKADTLAVAPESQLKIFQYFLDEDYAEACPNHFEILGTRLEEITINACWAYTVTTNRASQRRNKYRTFRAGRYGSVTHIYYLGSGEKLVSHYESQDG</sequence>
<dbReference type="EMBL" id="FNVO01000004">
    <property type="protein sequence ID" value="SEG31539.1"/>
    <property type="molecule type" value="Genomic_DNA"/>
</dbReference>
<reference evidence="1" key="1">
    <citation type="submission" date="2016-10" db="EMBL/GenBank/DDBJ databases">
        <authorList>
            <person name="de Groot N.N."/>
        </authorList>
    </citation>
    <scope>NUCLEOTIDE SEQUENCE [LARGE SCALE GENOMIC DNA]</scope>
    <source>
        <strain evidence="1">DSM 43163</strain>
    </source>
</reference>
<dbReference type="AlphaFoldDB" id="A0A1H5Z4R9"/>
<evidence type="ECO:0008006" key="3">
    <source>
        <dbReference type="Google" id="ProtNLM"/>
    </source>
</evidence>
<accession>A0A1H5Z4R9</accession>
<gene>
    <name evidence="1" type="ORF">SAMN04489712_104362</name>
</gene>
<evidence type="ECO:0000313" key="2">
    <source>
        <dbReference type="Proteomes" id="UP000236723"/>
    </source>
</evidence>
<protein>
    <recommendedName>
        <fullName evidence="3">Leucine rich repeat-containing protein</fullName>
    </recommendedName>
</protein>
<organism evidence="1 2">
    <name type="scientific">Thermomonospora echinospora</name>
    <dbReference type="NCBI Taxonomy" id="1992"/>
    <lineage>
        <taxon>Bacteria</taxon>
        <taxon>Bacillati</taxon>
        <taxon>Actinomycetota</taxon>
        <taxon>Actinomycetes</taxon>
        <taxon>Streptosporangiales</taxon>
        <taxon>Thermomonosporaceae</taxon>
        <taxon>Thermomonospora</taxon>
    </lineage>
</organism>